<organism evidence="1 2">
    <name type="scientific">Rhizobium rhizoryzae</name>
    <dbReference type="NCBI Taxonomy" id="451876"/>
    <lineage>
        <taxon>Bacteria</taxon>
        <taxon>Pseudomonadati</taxon>
        <taxon>Pseudomonadota</taxon>
        <taxon>Alphaproteobacteria</taxon>
        <taxon>Hyphomicrobiales</taxon>
        <taxon>Rhizobiaceae</taxon>
        <taxon>Rhizobium/Agrobacterium group</taxon>
        <taxon>Rhizobium</taxon>
    </lineage>
</organism>
<keyword evidence="1" id="KW-0240">DNA-directed RNA polymerase</keyword>
<dbReference type="Proteomes" id="UP000519897">
    <property type="component" value="Unassembled WGS sequence"/>
</dbReference>
<name>A0A7W6PPV9_9HYPH</name>
<dbReference type="EMBL" id="JACIEC010000001">
    <property type="protein sequence ID" value="MBB4142903.1"/>
    <property type="molecule type" value="Genomic_DNA"/>
</dbReference>
<keyword evidence="2" id="KW-1185">Reference proteome</keyword>
<proteinExistence type="predicted"/>
<keyword evidence="1" id="KW-0804">Transcription</keyword>
<dbReference type="AlphaFoldDB" id="A0A7W6PPV9"/>
<evidence type="ECO:0000313" key="1">
    <source>
        <dbReference type="EMBL" id="MBB4142903.1"/>
    </source>
</evidence>
<evidence type="ECO:0000313" key="2">
    <source>
        <dbReference type="Proteomes" id="UP000519897"/>
    </source>
</evidence>
<sequence length="56" mass="6588">MVLHMTCRHCGHKGQIKARDLARTHGFGTDPRTLSFRCSRCDMRNCIVRVMEEIRR</sequence>
<protein>
    <submittedName>
        <fullName evidence="1">DNA-directed RNA polymerase subunit RPC12/RpoP</fullName>
    </submittedName>
</protein>
<reference evidence="1 2" key="1">
    <citation type="submission" date="2020-08" db="EMBL/GenBank/DDBJ databases">
        <title>Genomic Encyclopedia of Type Strains, Phase IV (KMG-IV): sequencing the most valuable type-strain genomes for metagenomic binning, comparative biology and taxonomic classification.</title>
        <authorList>
            <person name="Goeker M."/>
        </authorList>
    </citation>
    <scope>NUCLEOTIDE SEQUENCE [LARGE SCALE GENOMIC DNA]</scope>
    <source>
        <strain evidence="1 2">DSM 29514</strain>
    </source>
</reference>
<comment type="caution">
    <text evidence="1">The sequence shown here is derived from an EMBL/GenBank/DDBJ whole genome shotgun (WGS) entry which is preliminary data.</text>
</comment>
<gene>
    <name evidence="1" type="ORF">GGQ72_001402</name>
</gene>
<dbReference type="GO" id="GO:0000428">
    <property type="term" value="C:DNA-directed RNA polymerase complex"/>
    <property type="evidence" value="ECO:0007669"/>
    <property type="project" value="UniProtKB-KW"/>
</dbReference>
<accession>A0A7W6PPV9</accession>